<evidence type="ECO:0000256" key="1">
    <source>
        <dbReference type="ARBA" id="ARBA00023150"/>
    </source>
</evidence>
<dbReference type="Gene3D" id="2.170.190.11">
    <property type="entry name" value="Molybdopterin biosynthesis moea protein, domain 3"/>
    <property type="match status" value="1"/>
</dbReference>
<dbReference type="Gene3D" id="2.40.340.10">
    <property type="entry name" value="MoeA, C-terminal, domain IV"/>
    <property type="match status" value="1"/>
</dbReference>
<organism evidence="3 4">
    <name type="scientific">Natrinema salifodinae</name>
    <dbReference type="NCBI Taxonomy" id="1202768"/>
    <lineage>
        <taxon>Archaea</taxon>
        <taxon>Methanobacteriati</taxon>
        <taxon>Methanobacteriota</taxon>
        <taxon>Stenosarchaea group</taxon>
        <taxon>Halobacteria</taxon>
        <taxon>Halobacteriales</taxon>
        <taxon>Natrialbaceae</taxon>
        <taxon>Natrinema</taxon>
    </lineage>
</organism>
<evidence type="ECO:0000313" key="3">
    <source>
        <dbReference type="EMBL" id="SEW29850.1"/>
    </source>
</evidence>
<keyword evidence="4" id="KW-1185">Reference proteome</keyword>
<evidence type="ECO:0000259" key="2">
    <source>
        <dbReference type="SMART" id="SM00852"/>
    </source>
</evidence>
<name>A0A1I0QQX1_9EURY</name>
<dbReference type="AlphaFoldDB" id="A0A1I0QQX1"/>
<dbReference type="PANTHER" id="PTHR10192:SF5">
    <property type="entry name" value="GEPHYRIN"/>
    <property type="match status" value="1"/>
</dbReference>
<evidence type="ECO:0000313" key="4">
    <source>
        <dbReference type="Proteomes" id="UP000183275"/>
    </source>
</evidence>
<dbReference type="InterPro" id="IPR001453">
    <property type="entry name" value="MoaB/Mog_dom"/>
</dbReference>
<dbReference type="Pfam" id="PF03453">
    <property type="entry name" value="MoeA_N"/>
    <property type="match status" value="1"/>
</dbReference>
<dbReference type="EMBL" id="FOIS01000005">
    <property type="protein sequence ID" value="SEW29850.1"/>
    <property type="molecule type" value="Genomic_DNA"/>
</dbReference>
<dbReference type="Proteomes" id="UP000183275">
    <property type="component" value="Unassembled WGS sequence"/>
</dbReference>
<dbReference type="SMART" id="SM00852">
    <property type="entry name" value="MoCF_biosynth"/>
    <property type="match status" value="1"/>
</dbReference>
<gene>
    <name evidence="3" type="ORF">SAMN05216285_3769</name>
</gene>
<dbReference type="eggNOG" id="arCOG00216">
    <property type="taxonomic scope" value="Archaea"/>
</dbReference>
<dbReference type="Pfam" id="PF00994">
    <property type="entry name" value="MoCF_biosynth"/>
    <property type="match status" value="1"/>
</dbReference>
<dbReference type="PROSITE" id="PS01079">
    <property type="entry name" value="MOCF_BIOSYNTHESIS_2"/>
    <property type="match status" value="1"/>
</dbReference>
<dbReference type="InterPro" id="IPR005110">
    <property type="entry name" value="MoeA_linker/N"/>
</dbReference>
<dbReference type="InterPro" id="IPR036135">
    <property type="entry name" value="MoeA_linker/N_sf"/>
</dbReference>
<accession>A0A1I0QQX1</accession>
<feature type="domain" description="MoaB/Mog" evidence="2">
    <location>
        <begin position="181"/>
        <end position="313"/>
    </location>
</feature>
<dbReference type="STRING" id="1202768.SAMN05216285_3769"/>
<dbReference type="Gene3D" id="3.40.980.10">
    <property type="entry name" value="MoaB/Mog-like domain"/>
    <property type="match status" value="1"/>
</dbReference>
<dbReference type="InterPro" id="IPR036425">
    <property type="entry name" value="MoaB/Mog-like_dom_sf"/>
</dbReference>
<dbReference type="RefSeq" id="WP_049989088.1">
    <property type="nucleotide sequence ID" value="NZ_FOIS01000005.1"/>
</dbReference>
<proteinExistence type="predicted"/>
<keyword evidence="3" id="KW-0808">Transferase</keyword>
<dbReference type="Gene3D" id="3.90.105.10">
    <property type="entry name" value="Molybdopterin biosynthesis moea protein, domain 2"/>
    <property type="match status" value="1"/>
</dbReference>
<dbReference type="InterPro" id="IPR036688">
    <property type="entry name" value="MoeA_C_domain_IV_sf"/>
</dbReference>
<dbReference type="CDD" id="cd00887">
    <property type="entry name" value="MoeA"/>
    <property type="match status" value="1"/>
</dbReference>
<dbReference type="InterPro" id="IPR008284">
    <property type="entry name" value="MoCF_biosynth_CS"/>
</dbReference>
<dbReference type="SUPFAM" id="SSF63882">
    <property type="entry name" value="MoeA N-terminal region -like"/>
    <property type="match status" value="1"/>
</dbReference>
<dbReference type="PANTHER" id="PTHR10192">
    <property type="entry name" value="MOLYBDOPTERIN BIOSYNTHESIS PROTEIN"/>
    <property type="match status" value="1"/>
</dbReference>
<sequence length="408" mass="44095">MGCNNEDFLWRESASEQVLDLRYTFLSSLESESVSIDSISGRVIAEPIVAARDVPEHDFATMDGFAFDVTDAYPLTLGSREVYPEDEPPSLQSGEAIRVATGAPIPEEANAVLKREDASIDDGVVRGPDIEPGTYTYERGSNISEGDVLFEFGDRLSAKDAILLSDLGHERIDVVERFSTGVLATGTEIHEGKSRDLDSPMLAGLVRSWGHEATYEGSVPNEYDRVKSAIDRLASEYDVVVTTGGTSVGHKDHVVRAVADLGSVLFHRVRIRPGKPIAVARLPDHEAVVFAIPGKPIGAHTVASLVMRPFFTGDSKAPTVKATLERAVSLGPDGFEYAVPVTVTDENGDRRAMPLGHVDSPLRIYEEQFDPSVLSSSTRASRADGIVITRASLAADERVDVVPYSAIE</sequence>
<reference evidence="4" key="1">
    <citation type="submission" date="2016-10" db="EMBL/GenBank/DDBJ databases">
        <authorList>
            <person name="Varghese N."/>
        </authorList>
    </citation>
    <scope>NUCLEOTIDE SEQUENCE [LARGE SCALE GENOMIC DNA]</scope>
    <source>
        <strain evidence="4">CGMCC 1.12284</strain>
    </source>
</reference>
<dbReference type="OrthoDB" id="31371at2157"/>
<dbReference type="GO" id="GO:0005737">
    <property type="term" value="C:cytoplasm"/>
    <property type="evidence" value="ECO:0007669"/>
    <property type="project" value="TreeGrafter"/>
</dbReference>
<dbReference type="InterPro" id="IPR038987">
    <property type="entry name" value="MoeA-like"/>
</dbReference>
<keyword evidence="1" id="KW-0501">Molybdenum cofactor biosynthesis</keyword>
<dbReference type="SUPFAM" id="SSF53218">
    <property type="entry name" value="Molybdenum cofactor biosynthesis proteins"/>
    <property type="match status" value="1"/>
</dbReference>
<dbReference type="GO" id="GO:0006777">
    <property type="term" value="P:Mo-molybdopterin cofactor biosynthetic process"/>
    <property type="evidence" value="ECO:0007669"/>
    <property type="project" value="UniProtKB-KW"/>
</dbReference>
<protein>
    <submittedName>
        <fullName evidence="3">Molybdopterin molybdotransferase</fullName>
    </submittedName>
</protein>
<dbReference type="GO" id="GO:0061599">
    <property type="term" value="F:molybdopterin molybdotransferase activity"/>
    <property type="evidence" value="ECO:0007669"/>
    <property type="project" value="TreeGrafter"/>
</dbReference>